<protein>
    <recommendedName>
        <fullName evidence="10">Ion-translocating oxidoreductase complex subunit B</fullName>
        <ecNumber evidence="10">7.-.-.-</ecNumber>
    </recommendedName>
    <alternativeName>
        <fullName evidence="10">Rnf electron transport complex subunit B</fullName>
    </alternativeName>
</protein>
<dbReference type="Pfam" id="PF12838">
    <property type="entry name" value="Fer4_7"/>
    <property type="match status" value="1"/>
</dbReference>
<feature type="binding site" evidence="10">
    <location>
        <position position="174"/>
    </location>
    <ligand>
        <name>[4Fe-4S] cluster</name>
        <dbReference type="ChEBI" id="CHEBI:49883"/>
        <label>3</label>
    </ligand>
</feature>
<dbReference type="EMBL" id="PETL01000281">
    <property type="protein sequence ID" value="PIV63730.1"/>
    <property type="molecule type" value="Genomic_DNA"/>
</dbReference>
<feature type="domain" description="4Fe-4S ferredoxin-type" evidence="11">
    <location>
        <begin position="159"/>
        <end position="188"/>
    </location>
</feature>
<comment type="similarity">
    <text evidence="10">Belongs to the 4Fe4S bacterial-type ferredoxin family. RnfB subfamily.</text>
</comment>
<feature type="region of interest" description="Hydrophobic" evidence="10">
    <location>
        <begin position="1"/>
        <end position="23"/>
    </location>
</feature>
<feature type="binding site" evidence="10">
    <location>
        <position position="144"/>
    </location>
    <ligand>
        <name>[4Fe-4S] cluster</name>
        <dbReference type="ChEBI" id="CHEBI:49883"/>
        <label>2</label>
    </ligand>
</feature>
<dbReference type="Proteomes" id="UP000228886">
    <property type="component" value="Unassembled WGS sequence"/>
</dbReference>
<dbReference type="InterPro" id="IPR017896">
    <property type="entry name" value="4Fe4S_Fe-S-bd"/>
</dbReference>
<proteinExistence type="inferred from homology"/>
<feature type="binding site" evidence="10">
    <location>
        <position position="54"/>
    </location>
    <ligand>
        <name>[4Fe-4S] cluster</name>
        <dbReference type="ChEBI" id="CHEBI:49883"/>
        <label>1</label>
    </ligand>
</feature>
<evidence type="ECO:0000256" key="5">
    <source>
        <dbReference type="ARBA" id="ARBA00022967"/>
    </source>
</evidence>
<dbReference type="InterPro" id="IPR050395">
    <property type="entry name" value="4Fe4S_Ferredoxin_RnfB"/>
</dbReference>
<reference evidence="14" key="1">
    <citation type="submission" date="2017-09" db="EMBL/GenBank/DDBJ databases">
        <title>Depth-based differentiation of microbial function through sediment-hosted aquifers and enrichment of novel symbionts in the deep terrestrial subsurface.</title>
        <authorList>
            <person name="Probst A.J."/>
            <person name="Ladd B."/>
            <person name="Jarett J.K."/>
            <person name="Geller-Mcgrath D.E."/>
            <person name="Sieber C.M.K."/>
            <person name="Emerson J.B."/>
            <person name="Anantharaman K."/>
            <person name="Thomas B.C."/>
            <person name="Malmstrom R."/>
            <person name="Stieglmeier M."/>
            <person name="Klingl A."/>
            <person name="Woyke T."/>
            <person name="Ryan C.M."/>
            <person name="Banfield J.F."/>
        </authorList>
    </citation>
    <scope>NUCLEOTIDE SEQUENCE [LARGE SCALE GENOMIC DNA]</scope>
</reference>
<evidence type="ECO:0000256" key="1">
    <source>
        <dbReference type="ARBA" id="ARBA00022448"/>
    </source>
</evidence>
<dbReference type="InterPro" id="IPR007202">
    <property type="entry name" value="4Fe-4S_dom"/>
</dbReference>
<dbReference type="NCBIfam" id="TIGR01944">
    <property type="entry name" value="rnfB"/>
    <property type="match status" value="1"/>
</dbReference>
<dbReference type="Pfam" id="PF00037">
    <property type="entry name" value="Fer4"/>
    <property type="match status" value="1"/>
</dbReference>
<keyword evidence="9 10" id="KW-0472">Membrane</keyword>
<comment type="caution">
    <text evidence="13">The sequence shown here is derived from an EMBL/GenBank/DDBJ whole genome shotgun (WGS) entry which is preliminary data.</text>
</comment>
<dbReference type="AlphaFoldDB" id="A0A2M7E7L5"/>
<dbReference type="GO" id="GO:0051539">
    <property type="term" value="F:4 iron, 4 sulfur cluster binding"/>
    <property type="evidence" value="ECO:0007669"/>
    <property type="project" value="UniProtKB-UniRule"/>
</dbReference>
<dbReference type="PROSITE" id="PS51656">
    <property type="entry name" value="4FE4S"/>
    <property type="match status" value="1"/>
</dbReference>
<comment type="cofactor">
    <cofactor evidence="10">
        <name>[4Fe-4S] cluster</name>
        <dbReference type="ChEBI" id="CHEBI:49883"/>
    </cofactor>
    <text evidence="10">Binds 3 [4Fe-4S] clusters.</text>
</comment>
<organism evidence="13 14">
    <name type="scientific">bacterium (Candidatus Ratteibacteria) CG01_land_8_20_14_3_00_40_19</name>
    <dbReference type="NCBI Taxonomy" id="2014290"/>
    <lineage>
        <taxon>Bacteria</taxon>
        <taxon>Candidatus Ratteibacteria</taxon>
    </lineage>
</organism>
<feature type="domain" description="4Fe-4S ferredoxin-type" evidence="11">
    <location>
        <begin position="123"/>
        <end position="158"/>
    </location>
</feature>
<dbReference type="Gene3D" id="1.10.15.40">
    <property type="entry name" value="Electron transport complex subunit B, putative Fe-S cluster"/>
    <property type="match status" value="1"/>
</dbReference>
<evidence type="ECO:0000313" key="14">
    <source>
        <dbReference type="Proteomes" id="UP000228886"/>
    </source>
</evidence>
<dbReference type="EC" id="7.-.-.-" evidence="10"/>
<keyword evidence="5 10" id="KW-1278">Translocase</keyword>
<evidence type="ECO:0000256" key="3">
    <source>
        <dbReference type="ARBA" id="ARBA00022723"/>
    </source>
</evidence>
<keyword evidence="2 10" id="KW-0004">4Fe-4S</keyword>
<keyword evidence="4 10" id="KW-0677">Repeat</keyword>
<dbReference type="GO" id="GO:0022900">
    <property type="term" value="P:electron transport chain"/>
    <property type="evidence" value="ECO:0007669"/>
    <property type="project" value="UniProtKB-UniRule"/>
</dbReference>
<comment type="subcellular location">
    <subcellularLocation>
        <location evidence="10">Cell membrane</location>
    </subcellularLocation>
</comment>
<keyword evidence="3 10" id="KW-0479">Metal-binding</keyword>
<feature type="binding site" evidence="10">
    <location>
        <position position="178"/>
    </location>
    <ligand>
        <name>[4Fe-4S] cluster</name>
        <dbReference type="ChEBI" id="CHEBI:49883"/>
        <label>2</label>
    </ligand>
</feature>
<dbReference type="PANTHER" id="PTHR43560">
    <property type="entry name" value="ION-TRANSLOCATING OXIDOREDUCTASE COMPLEX SUBUNIT B"/>
    <property type="match status" value="1"/>
</dbReference>
<evidence type="ECO:0000256" key="10">
    <source>
        <dbReference type="HAMAP-Rule" id="MF_00463"/>
    </source>
</evidence>
<dbReference type="CDD" id="cd10549">
    <property type="entry name" value="MtMvhB_like"/>
    <property type="match status" value="1"/>
</dbReference>
<evidence type="ECO:0000256" key="8">
    <source>
        <dbReference type="ARBA" id="ARBA00023014"/>
    </source>
</evidence>
<evidence type="ECO:0000256" key="7">
    <source>
        <dbReference type="ARBA" id="ARBA00023004"/>
    </source>
</evidence>
<dbReference type="Pfam" id="PF04060">
    <property type="entry name" value="FeS"/>
    <property type="match status" value="1"/>
</dbReference>
<evidence type="ECO:0000256" key="4">
    <source>
        <dbReference type="ARBA" id="ARBA00022737"/>
    </source>
</evidence>
<feature type="domain" description="4Fe-4S ferredoxin-type" evidence="11">
    <location>
        <begin position="213"/>
        <end position="232"/>
    </location>
</feature>
<dbReference type="PROSITE" id="PS51379">
    <property type="entry name" value="4FE4S_FER_2"/>
    <property type="match status" value="4"/>
</dbReference>
<feature type="binding site" evidence="10">
    <location>
        <position position="138"/>
    </location>
    <ligand>
        <name>[4Fe-4S] cluster</name>
        <dbReference type="ChEBI" id="CHEBI:49883"/>
        <label>2</label>
    </ligand>
</feature>
<keyword evidence="10" id="KW-1003">Cell membrane</keyword>
<evidence type="ECO:0000256" key="2">
    <source>
        <dbReference type="ARBA" id="ARBA00022485"/>
    </source>
</evidence>
<dbReference type="SUPFAM" id="SSF54862">
    <property type="entry name" value="4Fe-4S ferredoxins"/>
    <property type="match status" value="2"/>
</dbReference>
<feature type="domain" description="4Fe-4S" evidence="12">
    <location>
        <begin position="29"/>
        <end position="88"/>
    </location>
</feature>
<dbReference type="PANTHER" id="PTHR43560:SF1">
    <property type="entry name" value="ION-TRANSLOCATING OXIDOREDUCTASE COMPLEX SUBUNIT B"/>
    <property type="match status" value="1"/>
</dbReference>
<keyword evidence="7 10" id="KW-0408">Iron</keyword>
<feature type="binding site" evidence="10">
    <location>
        <position position="49"/>
    </location>
    <ligand>
        <name>[4Fe-4S] cluster</name>
        <dbReference type="ChEBI" id="CHEBI:49883"/>
        <label>1</label>
    </ligand>
</feature>
<comment type="caution">
    <text evidence="10">Lacks conserved residue(s) required for the propagation of feature annotation.</text>
</comment>
<dbReference type="PROSITE" id="PS00198">
    <property type="entry name" value="4FE4S_FER_1"/>
    <property type="match status" value="1"/>
</dbReference>
<feature type="binding site" evidence="10">
    <location>
        <position position="168"/>
    </location>
    <ligand>
        <name>[4Fe-4S] cluster</name>
        <dbReference type="ChEBI" id="CHEBI:49883"/>
        <label>3</label>
    </ligand>
</feature>
<dbReference type="InterPro" id="IPR010207">
    <property type="entry name" value="Elect_transpt_cplx_RnfB/RsxB"/>
</dbReference>
<feature type="binding site" evidence="10">
    <location>
        <position position="46"/>
    </location>
    <ligand>
        <name>[4Fe-4S] cluster</name>
        <dbReference type="ChEBI" id="CHEBI:49883"/>
        <label>1</label>
    </ligand>
</feature>
<comment type="subunit">
    <text evidence="10">The complex is composed of six subunits: RnfA, RnfB, RnfC, RnfD, RnfE and RnfG.</text>
</comment>
<evidence type="ECO:0000256" key="9">
    <source>
        <dbReference type="ARBA" id="ARBA00023136"/>
    </source>
</evidence>
<name>A0A2M7E7L5_9BACT</name>
<dbReference type="GO" id="GO:0046872">
    <property type="term" value="F:metal ion binding"/>
    <property type="evidence" value="ECO:0007669"/>
    <property type="project" value="UniProtKB-KW"/>
</dbReference>
<keyword evidence="6 10" id="KW-0249">Electron transport</keyword>
<evidence type="ECO:0000259" key="11">
    <source>
        <dbReference type="PROSITE" id="PS51379"/>
    </source>
</evidence>
<feature type="binding site" evidence="10">
    <location>
        <position position="148"/>
    </location>
    <ligand>
        <name>[4Fe-4S] cluster</name>
        <dbReference type="ChEBI" id="CHEBI:49883"/>
        <label>3</label>
    </ligand>
</feature>
<evidence type="ECO:0000256" key="6">
    <source>
        <dbReference type="ARBA" id="ARBA00022982"/>
    </source>
</evidence>
<keyword evidence="1 10" id="KW-0813">Transport</keyword>
<keyword evidence="8 10" id="KW-0411">Iron-sulfur</keyword>
<evidence type="ECO:0000313" key="13">
    <source>
        <dbReference type="EMBL" id="PIV63730.1"/>
    </source>
</evidence>
<dbReference type="GO" id="GO:0009055">
    <property type="term" value="F:electron transfer activity"/>
    <property type="evidence" value="ECO:0007669"/>
    <property type="project" value="InterPro"/>
</dbReference>
<feature type="binding site" evidence="10">
    <location>
        <position position="171"/>
    </location>
    <ligand>
        <name>[4Fe-4S] cluster</name>
        <dbReference type="ChEBI" id="CHEBI:49883"/>
        <label>3</label>
    </ligand>
</feature>
<gene>
    <name evidence="10" type="primary">rnfB</name>
    <name evidence="13" type="ORF">COS11_05930</name>
</gene>
<dbReference type="GO" id="GO:0005886">
    <property type="term" value="C:plasma membrane"/>
    <property type="evidence" value="ECO:0007669"/>
    <property type="project" value="UniProtKB-SubCell"/>
</dbReference>
<accession>A0A2M7E7L5</accession>
<feature type="domain" description="4Fe-4S ferredoxin-type" evidence="11">
    <location>
        <begin position="233"/>
        <end position="262"/>
    </location>
</feature>
<feature type="binding site" evidence="10">
    <location>
        <position position="134"/>
    </location>
    <ligand>
        <name>[4Fe-4S] cluster</name>
        <dbReference type="ChEBI" id="CHEBI:49883"/>
        <label>2</label>
    </ligand>
</feature>
<dbReference type="InterPro" id="IPR017900">
    <property type="entry name" value="4Fe4S_Fe_S_CS"/>
</dbReference>
<dbReference type="Gene3D" id="3.30.70.20">
    <property type="match status" value="2"/>
</dbReference>
<sequence length="269" mass="28627">MIPSLIVLGMLGLIFGILLTLAHQRLKIELNPLVEKIANLLPGLNCGACGYGKCSSLAEAIVKGEAEPDRCPATKPEIIGKIAKAIGKEISLKEKKVARLLCAGGEKNAKKSFLYRGIKDCQAAVLIAEGNLLCKYGCLGLGSCALACPFEAIKMDENLLPVIDPEKCTGCGKCVETCPKGLLQLLPRSRKFLVACNSQDQGAATAKNCLVGCIGCQKCVKVCEPEAITVENFLAKINPEKCNNCGKCVEVCPRGIIKMFNLLGDFPTV</sequence>
<evidence type="ECO:0000259" key="12">
    <source>
        <dbReference type="PROSITE" id="PS51656"/>
    </source>
</evidence>
<dbReference type="HAMAP" id="MF_00463">
    <property type="entry name" value="RsxB_RnfB"/>
    <property type="match status" value="1"/>
</dbReference>
<feature type="binding site" evidence="10">
    <location>
        <position position="71"/>
    </location>
    <ligand>
        <name>[4Fe-4S] cluster</name>
        <dbReference type="ChEBI" id="CHEBI:49883"/>
        <label>1</label>
    </ligand>
</feature>
<comment type="function">
    <text evidence="10">Part of a membrane-bound complex that couples electron transfer with translocation of ions across the membrane.</text>
</comment>